<evidence type="ECO:0000256" key="5">
    <source>
        <dbReference type="ARBA" id="ARBA00022679"/>
    </source>
</evidence>
<evidence type="ECO:0000313" key="13">
    <source>
        <dbReference type="Proteomes" id="UP001151532"/>
    </source>
</evidence>
<evidence type="ECO:0000256" key="8">
    <source>
        <dbReference type="ARBA" id="ARBA00022989"/>
    </source>
</evidence>
<dbReference type="GO" id="GO:0052925">
    <property type="term" value="F:dol-P-Man:Man(5)GlcNAc(2)-PP-Dol alpha-1,3-mannosyltransferase activity"/>
    <property type="evidence" value="ECO:0007669"/>
    <property type="project" value="UniProtKB-EC"/>
</dbReference>
<feature type="transmembrane region" description="Helical" evidence="11">
    <location>
        <begin position="235"/>
        <end position="255"/>
    </location>
</feature>
<feature type="transmembrane region" description="Helical" evidence="11">
    <location>
        <begin position="177"/>
        <end position="200"/>
    </location>
</feature>
<evidence type="ECO:0000313" key="12">
    <source>
        <dbReference type="EMBL" id="KAJ6680184.1"/>
    </source>
</evidence>
<dbReference type="EMBL" id="JAPFFK010000020">
    <property type="protein sequence ID" value="KAJ6680184.1"/>
    <property type="molecule type" value="Genomic_DNA"/>
</dbReference>
<dbReference type="OrthoDB" id="20028at2759"/>
<accession>A0A9Q0P258</accession>
<keyword evidence="7" id="KW-0256">Endoplasmic reticulum</keyword>
<keyword evidence="6 11" id="KW-0812">Transmembrane</keyword>
<evidence type="ECO:0000256" key="1">
    <source>
        <dbReference type="ARBA" id="ARBA00004477"/>
    </source>
</evidence>
<dbReference type="AlphaFoldDB" id="A0A9Q0P258"/>
<evidence type="ECO:0000256" key="2">
    <source>
        <dbReference type="ARBA" id="ARBA00004922"/>
    </source>
</evidence>
<sequence length="428" mass="48358">MALKSGRKLQPSRSRRPQIFKNPKAAFALALIFVDALLVALIIAYVPYTKIDWDAYMSQVTGFLGGERDYTNLKGDTGPLVYPAGFLYIYSAIRFITGGEVYPAQILFGILYTINLSIVIFIYVKTEVLPWWALILLSLSKRVHSIFVLRLFNDCFAMTLLHAALATLLYQKWHLGLILFSGAVSIKMNVLLYAPPLLLLMLKAMNIYGVISALACAALVQILVGLPFLVSYPVAYISGAFNLGRVFIHFWSVNFKFIPEPVFVSKQFAISLLIAHLGLLAAFAHYKWCRHEGGLFNSGLKILKEEHIMTTLFAGNFIGIVCARSLHYQFYSCTNLEPCVPVDALMYELTPYSTSIACPYLLWRTHFPTLLRLILFVGVELCWNVYPSNIYSSALLLCLHLLILWGLWSAQSQYPYVEDELSTRKKEK</sequence>
<organism evidence="12 13">
    <name type="scientific">Salix purpurea</name>
    <name type="common">Purple osier willow</name>
    <dbReference type="NCBI Taxonomy" id="77065"/>
    <lineage>
        <taxon>Eukaryota</taxon>
        <taxon>Viridiplantae</taxon>
        <taxon>Streptophyta</taxon>
        <taxon>Embryophyta</taxon>
        <taxon>Tracheophyta</taxon>
        <taxon>Spermatophyta</taxon>
        <taxon>Magnoliopsida</taxon>
        <taxon>eudicotyledons</taxon>
        <taxon>Gunneridae</taxon>
        <taxon>Pentapetalae</taxon>
        <taxon>rosids</taxon>
        <taxon>fabids</taxon>
        <taxon>Malpighiales</taxon>
        <taxon>Salicaceae</taxon>
        <taxon>Saliceae</taxon>
        <taxon>Salix</taxon>
    </lineage>
</organism>
<reference evidence="12" key="2">
    <citation type="journal article" date="2023" name="Int. J. Mol. Sci.">
        <title>De Novo Assembly and Annotation of 11 Diverse Shrub Willow (Salix) Genomes Reveals Novel Gene Organization in Sex-Linked Regions.</title>
        <authorList>
            <person name="Hyden B."/>
            <person name="Feng K."/>
            <person name="Yates T.B."/>
            <person name="Jawdy S."/>
            <person name="Cereghino C."/>
            <person name="Smart L.B."/>
            <person name="Muchero W."/>
        </authorList>
    </citation>
    <scope>NUCLEOTIDE SEQUENCE</scope>
    <source>
        <tissue evidence="12">Shoot tip</tissue>
    </source>
</reference>
<evidence type="ECO:0000256" key="3">
    <source>
        <dbReference type="ARBA" id="ARBA00011964"/>
    </source>
</evidence>
<evidence type="ECO:0000256" key="11">
    <source>
        <dbReference type="SAM" id="Phobius"/>
    </source>
</evidence>
<evidence type="ECO:0000256" key="4">
    <source>
        <dbReference type="ARBA" id="ARBA00022676"/>
    </source>
</evidence>
<comment type="catalytic activity">
    <reaction evidence="10">
        <text>an alpha-D-Man-(1-&gt;2)-alpha-D-Man-(1-&gt;2)-alpha-D-Man-(1-&gt;3)-[alpha-D-Man-(1-&gt;6)]-beta-D-Man-(1-&gt;4)-beta-D-GlcNAc-(1-&gt;4)-alpha-D-GlcNAc-diphospho-di-trans,poly-cis-dolichol + a di-trans,poly-cis-dolichyl beta-D-mannosyl phosphate = an alpha-D-Man-(1-&gt;2)-alpha-D-Man-(1-&gt;2)-alpha-D-Man-(1-&gt;3)-[alpha-D-Man-(1-&gt;3)-alpha-D-Man-(1-&gt;6)]-beta-D-Man-(1-&gt;4)-beta-D-GlcNAc-(1-&gt;4)-alpha-D-GlcNAc-diphospho-di-trans,poly-cis-dolichol + a di-trans,poly-cis-dolichyl phosphate + H(+)</text>
        <dbReference type="Rhea" id="RHEA:29527"/>
        <dbReference type="Rhea" id="RHEA-COMP:19498"/>
        <dbReference type="Rhea" id="RHEA-COMP:19501"/>
        <dbReference type="Rhea" id="RHEA-COMP:19516"/>
        <dbReference type="Rhea" id="RHEA-COMP:19517"/>
        <dbReference type="ChEBI" id="CHEBI:15378"/>
        <dbReference type="ChEBI" id="CHEBI:57683"/>
        <dbReference type="ChEBI" id="CHEBI:58211"/>
        <dbReference type="ChEBI" id="CHEBI:132515"/>
        <dbReference type="ChEBI" id="CHEBI:132516"/>
        <dbReference type="EC" id="2.4.1.258"/>
    </reaction>
    <physiologicalReaction direction="left-to-right" evidence="10">
        <dbReference type="Rhea" id="RHEA:29528"/>
    </physiologicalReaction>
</comment>
<evidence type="ECO:0000256" key="9">
    <source>
        <dbReference type="ARBA" id="ARBA00023136"/>
    </source>
</evidence>
<feature type="transmembrane region" description="Helical" evidence="11">
    <location>
        <begin position="392"/>
        <end position="410"/>
    </location>
</feature>
<name>A0A9Q0P258_SALPP</name>
<protein>
    <recommendedName>
        <fullName evidence="3">dolichyl-P-Man:Man5GlcNAc2-PP-dolichol alpha-1,3-mannosyltransferase</fullName>
        <ecNumber evidence="3">2.4.1.258</ecNumber>
    </recommendedName>
</protein>
<proteinExistence type="predicted"/>
<evidence type="ECO:0000256" key="7">
    <source>
        <dbReference type="ARBA" id="ARBA00022824"/>
    </source>
</evidence>
<keyword evidence="8 11" id="KW-1133">Transmembrane helix</keyword>
<gene>
    <name evidence="12" type="ORF">OIU79_019821</name>
</gene>
<reference evidence="12" key="1">
    <citation type="submission" date="2022-11" db="EMBL/GenBank/DDBJ databases">
        <authorList>
            <person name="Hyden B.L."/>
            <person name="Feng K."/>
            <person name="Yates T."/>
            <person name="Jawdy S."/>
            <person name="Smart L.B."/>
            <person name="Muchero W."/>
        </authorList>
    </citation>
    <scope>NUCLEOTIDE SEQUENCE</scope>
    <source>
        <tissue evidence="12">Shoot tip</tissue>
    </source>
</reference>
<dbReference type="EC" id="2.4.1.258" evidence="3"/>
<dbReference type="Pfam" id="PF05208">
    <property type="entry name" value="ALG3"/>
    <property type="match status" value="1"/>
</dbReference>
<keyword evidence="9 11" id="KW-0472">Membrane</keyword>
<feature type="transmembrane region" description="Helical" evidence="11">
    <location>
        <begin position="104"/>
        <end position="123"/>
    </location>
</feature>
<feature type="transmembrane region" description="Helical" evidence="11">
    <location>
        <begin position="155"/>
        <end position="171"/>
    </location>
</feature>
<feature type="transmembrane region" description="Helical" evidence="11">
    <location>
        <begin position="207"/>
        <end position="229"/>
    </location>
</feature>
<keyword evidence="5" id="KW-0808">Transferase</keyword>
<dbReference type="InterPro" id="IPR007873">
    <property type="entry name" value="Glycosyltransferase_ALG3"/>
</dbReference>
<dbReference type="PANTHER" id="PTHR12646:SF0">
    <property type="entry name" value="DOL-P-MAN:MAN(5)GLCNAC(2)-PP-DOL ALPHA-1,3-MANNOSYLTRANSFERASE"/>
    <property type="match status" value="1"/>
</dbReference>
<dbReference type="GO" id="GO:0005789">
    <property type="term" value="C:endoplasmic reticulum membrane"/>
    <property type="evidence" value="ECO:0007669"/>
    <property type="project" value="UniProtKB-SubCell"/>
</dbReference>
<evidence type="ECO:0000256" key="10">
    <source>
        <dbReference type="ARBA" id="ARBA00049506"/>
    </source>
</evidence>
<evidence type="ECO:0000256" key="6">
    <source>
        <dbReference type="ARBA" id="ARBA00022692"/>
    </source>
</evidence>
<feature type="transmembrane region" description="Helical" evidence="11">
    <location>
        <begin position="25"/>
        <end position="48"/>
    </location>
</feature>
<comment type="pathway">
    <text evidence="2">Protein modification; protein glycosylation.</text>
</comment>
<dbReference type="PANTHER" id="PTHR12646">
    <property type="entry name" value="NOT56 - RELATED"/>
    <property type="match status" value="1"/>
</dbReference>
<keyword evidence="4" id="KW-0328">Glycosyltransferase</keyword>
<feature type="transmembrane region" description="Helical" evidence="11">
    <location>
        <begin position="267"/>
        <end position="288"/>
    </location>
</feature>
<keyword evidence="13" id="KW-1185">Reference proteome</keyword>
<dbReference type="Proteomes" id="UP001151532">
    <property type="component" value="Chromosome 14"/>
</dbReference>
<comment type="subcellular location">
    <subcellularLocation>
        <location evidence="1">Endoplasmic reticulum membrane</location>
        <topology evidence="1">Multi-pass membrane protein</topology>
    </subcellularLocation>
</comment>
<comment type="caution">
    <text evidence="12">The sequence shown here is derived from an EMBL/GenBank/DDBJ whole genome shotgun (WGS) entry which is preliminary data.</text>
</comment>